<comment type="caution">
    <text evidence="4">The sequence shown here is derived from an EMBL/GenBank/DDBJ whole genome shotgun (WGS) entry which is preliminary data.</text>
</comment>
<keyword evidence="3" id="KW-1133">Transmembrane helix</keyword>
<dbReference type="PANTHER" id="PTHR37042">
    <property type="entry name" value="OUTER MEMBRANE PROTEIN RV1973"/>
    <property type="match status" value="1"/>
</dbReference>
<evidence type="ECO:0000313" key="4">
    <source>
        <dbReference type="EMBL" id="MFC5754695.1"/>
    </source>
</evidence>
<evidence type="ECO:0000313" key="5">
    <source>
        <dbReference type="Proteomes" id="UP001596074"/>
    </source>
</evidence>
<sequence>MKSDANPRGRIGVWTLGVVIAALAVVAGLLGREIWSAQRDEDRRAAALQSAKQTAINMQTLDHRNLQKDIDRVTGGMTGTAKDQWATLAKTLADTVSKTRTASSVQTARAGLVSMDRDSAEVIVWVSAISTNEKVPQGMPMTGRWDFELTRDGDRWLVSKLGVVP</sequence>
<accession>A0ABW1AJU3</accession>
<dbReference type="RefSeq" id="WP_378293046.1">
    <property type="nucleotide sequence ID" value="NZ_JBHSON010000174.1"/>
</dbReference>
<feature type="transmembrane region" description="Helical" evidence="3">
    <location>
        <begin position="12"/>
        <end position="30"/>
    </location>
</feature>
<evidence type="ECO:0000256" key="1">
    <source>
        <dbReference type="ARBA" id="ARBA00004370"/>
    </source>
</evidence>
<comment type="subcellular location">
    <subcellularLocation>
        <location evidence="1">Membrane</location>
    </subcellularLocation>
</comment>
<keyword evidence="5" id="KW-1185">Reference proteome</keyword>
<dbReference type="Proteomes" id="UP001596074">
    <property type="component" value="Unassembled WGS sequence"/>
</dbReference>
<evidence type="ECO:0000256" key="3">
    <source>
        <dbReference type="SAM" id="Phobius"/>
    </source>
</evidence>
<dbReference type="PANTHER" id="PTHR37042:SF4">
    <property type="entry name" value="OUTER MEMBRANE PROTEIN RV1973"/>
    <property type="match status" value="1"/>
</dbReference>
<name>A0ABW1AJU3_9ACTN</name>
<reference evidence="5" key="1">
    <citation type="journal article" date="2019" name="Int. J. Syst. Evol. Microbiol.">
        <title>The Global Catalogue of Microorganisms (GCM) 10K type strain sequencing project: providing services to taxonomists for standard genome sequencing and annotation.</title>
        <authorList>
            <consortium name="The Broad Institute Genomics Platform"/>
            <consortium name="The Broad Institute Genome Sequencing Center for Infectious Disease"/>
            <person name="Wu L."/>
            <person name="Ma J."/>
        </authorList>
    </citation>
    <scope>NUCLEOTIDE SEQUENCE [LARGE SCALE GENOMIC DNA]</scope>
    <source>
        <strain evidence="5">KCTC 42087</strain>
    </source>
</reference>
<gene>
    <name evidence="4" type="ORF">ACFPZN_54555</name>
</gene>
<evidence type="ECO:0000256" key="2">
    <source>
        <dbReference type="ARBA" id="ARBA00023136"/>
    </source>
</evidence>
<dbReference type="EMBL" id="JBHSON010000174">
    <property type="protein sequence ID" value="MFC5754695.1"/>
    <property type="molecule type" value="Genomic_DNA"/>
</dbReference>
<proteinExistence type="predicted"/>
<keyword evidence="3" id="KW-0812">Transmembrane</keyword>
<evidence type="ECO:0008006" key="6">
    <source>
        <dbReference type="Google" id="ProtNLM"/>
    </source>
</evidence>
<keyword evidence="2 3" id="KW-0472">Membrane</keyword>
<protein>
    <recommendedName>
        <fullName evidence="6">Mce-associated membrane protein</fullName>
    </recommendedName>
</protein>
<organism evidence="4 5">
    <name type="scientific">Actinomadura rugatobispora</name>
    <dbReference type="NCBI Taxonomy" id="1994"/>
    <lineage>
        <taxon>Bacteria</taxon>
        <taxon>Bacillati</taxon>
        <taxon>Actinomycetota</taxon>
        <taxon>Actinomycetes</taxon>
        <taxon>Streptosporangiales</taxon>
        <taxon>Thermomonosporaceae</taxon>
        <taxon>Actinomadura</taxon>
    </lineage>
</organism>